<dbReference type="PATRIC" id="fig|582475.4.peg.1863"/>
<evidence type="ECO:0000313" key="1">
    <source>
        <dbReference type="EMBL" id="KMY32670.1"/>
    </source>
</evidence>
<accession>A0A0K9FDV7</accession>
<evidence type="ECO:0000313" key="2">
    <source>
        <dbReference type="Proteomes" id="UP000037326"/>
    </source>
</evidence>
<sequence length="59" mass="7132">MLYPDIPVTVPASVIFMIVHFKSMQLWKWFYVLWLLDYQLQNNPHIWGTKQITLHSIET</sequence>
<name>A0A0K9FDV7_9BACI</name>
<dbReference type="Proteomes" id="UP000037326">
    <property type="component" value="Unassembled WGS sequence"/>
</dbReference>
<dbReference type="EMBL" id="LFXJ01000005">
    <property type="protein sequence ID" value="KMY32670.1"/>
    <property type="molecule type" value="Genomic_DNA"/>
</dbReference>
<reference evidence="2" key="1">
    <citation type="submission" date="2015-07" db="EMBL/GenBank/DDBJ databases">
        <authorList>
            <consortium name="Consortium for Microbial Forensics and Genomics (microFORGE)"/>
            <person name="Knight B.M."/>
            <person name="Roberts D.P."/>
            <person name="Lin D."/>
            <person name="Hari K."/>
            <person name="Fletcher J."/>
            <person name="Melcher U."/>
            <person name="Blagden T."/>
            <person name="Winegar R.A."/>
        </authorList>
    </citation>
    <scope>NUCLEOTIDE SEQUENCE [LARGE SCALE GENOMIC DNA]</scope>
    <source>
        <strain evidence="2">DSM 23493</strain>
    </source>
</reference>
<gene>
    <name evidence="1" type="ORF">ACZ11_11265</name>
</gene>
<comment type="caution">
    <text evidence="1">The sequence shown here is derived from an EMBL/GenBank/DDBJ whole genome shotgun (WGS) entry which is preliminary data.</text>
</comment>
<organism evidence="1 2">
    <name type="scientific">Lysinibacillus xylanilyticus</name>
    <dbReference type="NCBI Taxonomy" id="582475"/>
    <lineage>
        <taxon>Bacteria</taxon>
        <taxon>Bacillati</taxon>
        <taxon>Bacillota</taxon>
        <taxon>Bacilli</taxon>
        <taxon>Bacillales</taxon>
        <taxon>Bacillaceae</taxon>
        <taxon>Lysinibacillus</taxon>
    </lineage>
</organism>
<protein>
    <submittedName>
        <fullName evidence="1">Uncharacterized protein</fullName>
    </submittedName>
</protein>
<dbReference type="AlphaFoldDB" id="A0A0K9FDV7"/>
<proteinExistence type="predicted"/>